<dbReference type="EMBL" id="KN831804">
    <property type="protein sequence ID" value="KIM36596.1"/>
    <property type="molecule type" value="Genomic_DNA"/>
</dbReference>
<dbReference type="InterPro" id="IPR036388">
    <property type="entry name" value="WH-like_DNA-bd_sf"/>
</dbReference>
<sequence length="166" mass="18782">VNSTCDVYLDELQDSLSAICNANVSKSTIWRILKRSGYKMKKVYFAHPSSGVNKVLILLWQITRNAAERSVQKSILCPRAKANNSSLLMFSTYLEASRYSILPAMSLDGIIAVDIVEGSFNKIRFARFVDGLLEQMNPYPRDNSVIVMDNCRIHKCPEVLDMITDR</sequence>
<dbReference type="InterPro" id="IPR038717">
    <property type="entry name" value="Tc1-like_DDE_dom"/>
</dbReference>
<protein>
    <recommendedName>
        <fullName evidence="1">Tc1-like transposase DDE domain-containing protein</fullName>
    </recommendedName>
</protein>
<dbReference type="PANTHER" id="PTHR46564:SF1">
    <property type="entry name" value="TRANSPOSASE"/>
    <property type="match status" value="1"/>
</dbReference>
<dbReference type="PANTHER" id="PTHR46564">
    <property type="entry name" value="TRANSPOSASE"/>
    <property type="match status" value="1"/>
</dbReference>
<evidence type="ECO:0000259" key="1">
    <source>
        <dbReference type="Pfam" id="PF13358"/>
    </source>
</evidence>
<dbReference type="OrthoDB" id="2142724at2759"/>
<feature type="non-terminal residue" evidence="2">
    <location>
        <position position="166"/>
    </location>
</feature>
<dbReference type="Gene3D" id="1.10.10.10">
    <property type="entry name" value="Winged helix-like DNA-binding domain superfamily/Winged helix DNA-binding domain"/>
    <property type="match status" value="1"/>
</dbReference>
<dbReference type="STRING" id="686832.A0A0C3BYV0"/>
<dbReference type="Proteomes" id="UP000053424">
    <property type="component" value="Unassembled WGS sequence"/>
</dbReference>
<reference evidence="2 3" key="1">
    <citation type="submission" date="2014-04" db="EMBL/GenBank/DDBJ databases">
        <authorList>
            <consortium name="DOE Joint Genome Institute"/>
            <person name="Kuo A."/>
            <person name="Gay G."/>
            <person name="Dore J."/>
            <person name="Kohler A."/>
            <person name="Nagy L.G."/>
            <person name="Floudas D."/>
            <person name="Copeland A."/>
            <person name="Barry K.W."/>
            <person name="Cichocki N."/>
            <person name="Veneault-Fourrey C."/>
            <person name="LaButti K."/>
            <person name="Lindquist E.A."/>
            <person name="Lipzen A."/>
            <person name="Lundell T."/>
            <person name="Morin E."/>
            <person name="Murat C."/>
            <person name="Sun H."/>
            <person name="Tunlid A."/>
            <person name="Henrissat B."/>
            <person name="Grigoriev I.V."/>
            <person name="Hibbett D.S."/>
            <person name="Martin F."/>
            <person name="Nordberg H.P."/>
            <person name="Cantor M.N."/>
            <person name="Hua S.X."/>
        </authorList>
    </citation>
    <scope>NUCLEOTIDE SEQUENCE [LARGE SCALE GENOMIC DNA]</scope>
    <source>
        <strain evidence="3">h7</strain>
    </source>
</reference>
<name>A0A0C3BYV0_HEBCY</name>
<dbReference type="Gene3D" id="3.30.420.10">
    <property type="entry name" value="Ribonuclease H-like superfamily/Ribonuclease H"/>
    <property type="match status" value="1"/>
</dbReference>
<feature type="domain" description="Tc1-like transposase DDE" evidence="1">
    <location>
        <begin position="93"/>
        <end position="165"/>
    </location>
</feature>
<accession>A0A0C3BYV0</accession>
<dbReference type="Pfam" id="PF13358">
    <property type="entry name" value="DDE_3"/>
    <property type="match status" value="1"/>
</dbReference>
<dbReference type="AlphaFoldDB" id="A0A0C3BYV0"/>
<evidence type="ECO:0000313" key="3">
    <source>
        <dbReference type="Proteomes" id="UP000053424"/>
    </source>
</evidence>
<dbReference type="GO" id="GO:0003676">
    <property type="term" value="F:nucleic acid binding"/>
    <property type="evidence" value="ECO:0007669"/>
    <property type="project" value="InterPro"/>
</dbReference>
<proteinExistence type="predicted"/>
<gene>
    <name evidence="2" type="ORF">M413DRAFT_78107</name>
</gene>
<organism evidence="2 3">
    <name type="scientific">Hebeloma cylindrosporum</name>
    <dbReference type="NCBI Taxonomy" id="76867"/>
    <lineage>
        <taxon>Eukaryota</taxon>
        <taxon>Fungi</taxon>
        <taxon>Dikarya</taxon>
        <taxon>Basidiomycota</taxon>
        <taxon>Agaricomycotina</taxon>
        <taxon>Agaricomycetes</taxon>
        <taxon>Agaricomycetidae</taxon>
        <taxon>Agaricales</taxon>
        <taxon>Agaricineae</taxon>
        <taxon>Hymenogastraceae</taxon>
        <taxon>Hebeloma</taxon>
    </lineage>
</organism>
<dbReference type="InterPro" id="IPR036397">
    <property type="entry name" value="RNaseH_sf"/>
</dbReference>
<keyword evidence="3" id="KW-1185">Reference proteome</keyword>
<dbReference type="HOGENOM" id="CLU_1590384_0_0_1"/>
<reference evidence="3" key="2">
    <citation type="submission" date="2015-01" db="EMBL/GenBank/DDBJ databases">
        <title>Evolutionary Origins and Diversification of the Mycorrhizal Mutualists.</title>
        <authorList>
            <consortium name="DOE Joint Genome Institute"/>
            <consortium name="Mycorrhizal Genomics Consortium"/>
            <person name="Kohler A."/>
            <person name="Kuo A."/>
            <person name="Nagy L.G."/>
            <person name="Floudas D."/>
            <person name="Copeland A."/>
            <person name="Barry K.W."/>
            <person name="Cichocki N."/>
            <person name="Veneault-Fourrey C."/>
            <person name="LaButti K."/>
            <person name="Lindquist E.A."/>
            <person name="Lipzen A."/>
            <person name="Lundell T."/>
            <person name="Morin E."/>
            <person name="Murat C."/>
            <person name="Riley R."/>
            <person name="Ohm R."/>
            <person name="Sun H."/>
            <person name="Tunlid A."/>
            <person name="Henrissat B."/>
            <person name="Grigoriev I.V."/>
            <person name="Hibbett D.S."/>
            <person name="Martin F."/>
        </authorList>
    </citation>
    <scope>NUCLEOTIDE SEQUENCE [LARGE SCALE GENOMIC DNA]</scope>
    <source>
        <strain evidence="3">h7</strain>
    </source>
</reference>
<evidence type="ECO:0000313" key="2">
    <source>
        <dbReference type="EMBL" id="KIM36596.1"/>
    </source>
</evidence>